<dbReference type="EMBL" id="JAVHJL010000002">
    <property type="protein sequence ID" value="KAK6510271.1"/>
    <property type="molecule type" value="Genomic_DNA"/>
</dbReference>
<dbReference type="AlphaFoldDB" id="A0AAV9WM24"/>
<organism evidence="1 2">
    <name type="scientific">Arthrobotrys musiformis</name>
    <dbReference type="NCBI Taxonomy" id="47236"/>
    <lineage>
        <taxon>Eukaryota</taxon>
        <taxon>Fungi</taxon>
        <taxon>Dikarya</taxon>
        <taxon>Ascomycota</taxon>
        <taxon>Pezizomycotina</taxon>
        <taxon>Orbiliomycetes</taxon>
        <taxon>Orbiliales</taxon>
        <taxon>Orbiliaceae</taxon>
        <taxon>Arthrobotrys</taxon>
    </lineage>
</organism>
<keyword evidence="2" id="KW-1185">Reference proteome</keyword>
<evidence type="ECO:0000313" key="2">
    <source>
        <dbReference type="Proteomes" id="UP001370758"/>
    </source>
</evidence>
<dbReference type="Proteomes" id="UP001370758">
    <property type="component" value="Unassembled WGS sequence"/>
</dbReference>
<proteinExistence type="predicted"/>
<reference evidence="1 2" key="1">
    <citation type="submission" date="2023-08" db="EMBL/GenBank/DDBJ databases">
        <authorList>
            <person name="Palmer J.M."/>
        </authorList>
    </citation>
    <scope>NUCLEOTIDE SEQUENCE [LARGE SCALE GENOMIC DNA]</scope>
    <source>
        <strain evidence="1 2">TWF481</strain>
    </source>
</reference>
<comment type="caution">
    <text evidence="1">The sequence shown here is derived from an EMBL/GenBank/DDBJ whole genome shotgun (WGS) entry which is preliminary data.</text>
</comment>
<accession>A0AAV9WM24</accession>
<protein>
    <submittedName>
        <fullName evidence="1">Uncharacterized protein</fullName>
    </submittedName>
</protein>
<sequence length="176" mass="19949">MGYSSDNPESARQSCRYCLGRTHTPDDPEFWAELCKSALKADGRNLKCHGVETCNHRVVVGKYSDYGFSWVELKAGPKLEERTKILVKLGRLVQPLMEYYRLAVPALVEIEPVGFEHEIDDDDGSSKPGFAEINQFVGKVMFVGIQLRSRRDPNVCVSFIQLIVVLMHELVNYLLI</sequence>
<gene>
    <name evidence="1" type="ORF">TWF481_004988</name>
</gene>
<name>A0AAV9WM24_9PEZI</name>
<evidence type="ECO:0000313" key="1">
    <source>
        <dbReference type="EMBL" id="KAK6510271.1"/>
    </source>
</evidence>